<organism evidence="1 2">
    <name type="scientific">Aspergillus pseudoustus</name>
    <dbReference type="NCBI Taxonomy" id="1810923"/>
    <lineage>
        <taxon>Eukaryota</taxon>
        <taxon>Fungi</taxon>
        <taxon>Dikarya</taxon>
        <taxon>Ascomycota</taxon>
        <taxon>Pezizomycotina</taxon>
        <taxon>Eurotiomycetes</taxon>
        <taxon>Eurotiomycetidae</taxon>
        <taxon>Eurotiales</taxon>
        <taxon>Aspergillaceae</taxon>
        <taxon>Aspergillus</taxon>
        <taxon>Aspergillus subgen. Nidulantes</taxon>
    </lineage>
</organism>
<accession>A0ABR4JA63</accession>
<proteinExistence type="predicted"/>
<name>A0ABR4JA63_9EURO</name>
<sequence length="100" mass="11485">MSARMQGMHFLYTGAYERSTRLLTKAHPISPENTRGVPVYHASRNHGLPKLEMFAKQKMEQLDEEMPIPEILQVTRDLFFAFPQVKHGFQAISKGTCSDY</sequence>
<keyword evidence="2" id="KW-1185">Reference proteome</keyword>
<gene>
    <name evidence="1" type="ORF">BJY01DRAFT_221457</name>
</gene>
<evidence type="ECO:0000313" key="1">
    <source>
        <dbReference type="EMBL" id="KAL2836869.1"/>
    </source>
</evidence>
<dbReference type="Proteomes" id="UP001610446">
    <property type="component" value="Unassembled WGS sequence"/>
</dbReference>
<protein>
    <submittedName>
        <fullName evidence="1">Uncharacterized protein</fullName>
    </submittedName>
</protein>
<evidence type="ECO:0000313" key="2">
    <source>
        <dbReference type="Proteomes" id="UP001610446"/>
    </source>
</evidence>
<comment type="caution">
    <text evidence="1">The sequence shown here is derived from an EMBL/GenBank/DDBJ whole genome shotgun (WGS) entry which is preliminary data.</text>
</comment>
<reference evidence="1 2" key="1">
    <citation type="submission" date="2024-07" db="EMBL/GenBank/DDBJ databases">
        <title>Section-level genome sequencing and comparative genomics of Aspergillus sections Usti and Cavernicolus.</title>
        <authorList>
            <consortium name="Lawrence Berkeley National Laboratory"/>
            <person name="Nybo J.L."/>
            <person name="Vesth T.C."/>
            <person name="Theobald S."/>
            <person name="Frisvad J.C."/>
            <person name="Larsen T.O."/>
            <person name="Kjaerboelling I."/>
            <person name="Rothschild-Mancinelli K."/>
            <person name="Lyhne E.K."/>
            <person name="Kogle M.E."/>
            <person name="Barry K."/>
            <person name="Clum A."/>
            <person name="Na H."/>
            <person name="Ledsgaard L."/>
            <person name="Lin J."/>
            <person name="Lipzen A."/>
            <person name="Kuo A."/>
            <person name="Riley R."/>
            <person name="Mondo S."/>
            <person name="Labutti K."/>
            <person name="Haridas S."/>
            <person name="Pangalinan J."/>
            <person name="Salamov A.A."/>
            <person name="Simmons B.A."/>
            <person name="Magnuson J.K."/>
            <person name="Chen J."/>
            <person name="Drula E."/>
            <person name="Henrissat B."/>
            <person name="Wiebenga A."/>
            <person name="Lubbers R.J."/>
            <person name="Gomes A.C."/>
            <person name="Makela M.R."/>
            <person name="Stajich J."/>
            <person name="Grigoriev I.V."/>
            <person name="Mortensen U.H."/>
            <person name="De Vries R.P."/>
            <person name="Baker S.E."/>
            <person name="Andersen M.R."/>
        </authorList>
    </citation>
    <scope>NUCLEOTIDE SEQUENCE [LARGE SCALE GENOMIC DNA]</scope>
    <source>
        <strain evidence="1 2">CBS 123904</strain>
    </source>
</reference>
<dbReference type="EMBL" id="JBFXLU010000170">
    <property type="protein sequence ID" value="KAL2836869.1"/>
    <property type="molecule type" value="Genomic_DNA"/>
</dbReference>